<accession>A0A239AZV0</accession>
<dbReference type="EMBL" id="FZOL01000002">
    <property type="protein sequence ID" value="SNS01019.1"/>
    <property type="molecule type" value="Genomic_DNA"/>
</dbReference>
<reference evidence="2" key="1">
    <citation type="submission" date="2017-06" db="EMBL/GenBank/DDBJ databases">
        <authorList>
            <person name="Varghese N."/>
            <person name="Submissions S."/>
        </authorList>
    </citation>
    <scope>NUCLEOTIDE SEQUENCE [LARGE SCALE GENOMIC DNA]</scope>
    <source>
        <strain evidence="2">DSM 22348</strain>
    </source>
</reference>
<gene>
    <name evidence="1" type="ORF">SAMN05444352_102195</name>
</gene>
<evidence type="ECO:0000313" key="2">
    <source>
        <dbReference type="Proteomes" id="UP000198407"/>
    </source>
</evidence>
<sequence length="274" mass="31655">MKKPIAFICFISLTLLIHGCATDQGWEYWDAKRAELERTGVPKEGAPDLDAVTQRVESEYQEHCVKGTSGADSFCLKAEELLPKMFFNQRAHAKSLFFLYALKKRNMNQAATASWAPSESTCFETCQLIYMNQVRLERKPTSEEFYSAWMDAMERLYYGYRREYCCEGLARFESTDEFVKDAHKYLPPAEAYYAESFIANVIIKMKQQHEIIGQKSGFTSGVTPTPEQMDRSDGYYAALYKNAIDYMRKNDFPQRYVDFVGNLYATVKSAHENR</sequence>
<dbReference type="Proteomes" id="UP000198407">
    <property type="component" value="Unassembled WGS sequence"/>
</dbReference>
<organism evidence="1 2">
    <name type="scientific">Pseudomonas japonica</name>
    <dbReference type="NCBI Taxonomy" id="256466"/>
    <lineage>
        <taxon>Bacteria</taxon>
        <taxon>Pseudomonadati</taxon>
        <taxon>Pseudomonadota</taxon>
        <taxon>Gammaproteobacteria</taxon>
        <taxon>Pseudomonadales</taxon>
        <taxon>Pseudomonadaceae</taxon>
        <taxon>Pseudomonas</taxon>
    </lineage>
</organism>
<protein>
    <submittedName>
        <fullName evidence="1">Uncharacterized protein</fullName>
    </submittedName>
</protein>
<keyword evidence="2" id="KW-1185">Reference proteome</keyword>
<name>A0A239AZV0_9PSED</name>
<evidence type="ECO:0000313" key="1">
    <source>
        <dbReference type="EMBL" id="SNS01019.1"/>
    </source>
</evidence>
<proteinExistence type="predicted"/>
<dbReference type="AlphaFoldDB" id="A0A239AZV0"/>
<dbReference type="RefSeq" id="WP_141137235.1">
    <property type="nucleotide sequence ID" value="NZ_FZOL01000002.1"/>
</dbReference>